<accession>A0A383CSW5</accession>
<reference evidence="1" key="1">
    <citation type="submission" date="2018-05" db="EMBL/GenBank/DDBJ databases">
        <authorList>
            <person name="Lanie J.A."/>
            <person name="Ng W.-L."/>
            <person name="Kazmierczak K.M."/>
            <person name="Andrzejewski T.M."/>
            <person name="Davidsen T.M."/>
            <person name="Wayne K.J."/>
            <person name="Tettelin H."/>
            <person name="Glass J.I."/>
            <person name="Rusch D."/>
            <person name="Podicherti R."/>
            <person name="Tsui H.-C.T."/>
            <person name="Winkler M.E."/>
        </authorList>
    </citation>
    <scope>NUCLEOTIDE SEQUENCE</scope>
</reference>
<dbReference type="AlphaFoldDB" id="A0A383CSW5"/>
<sequence length="36" mass="3899">MNMLKGLILVLTLMIPNTLYALELGTTKGTANYQTG</sequence>
<organism evidence="1">
    <name type="scientific">marine metagenome</name>
    <dbReference type="NCBI Taxonomy" id="408172"/>
    <lineage>
        <taxon>unclassified sequences</taxon>
        <taxon>metagenomes</taxon>
        <taxon>ecological metagenomes</taxon>
    </lineage>
</organism>
<evidence type="ECO:0000313" key="1">
    <source>
        <dbReference type="EMBL" id="SVE35416.1"/>
    </source>
</evidence>
<name>A0A383CSW5_9ZZZZ</name>
<proteinExistence type="predicted"/>
<protein>
    <submittedName>
        <fullName evidence="1">Uncharacterized protein</fullName>
    </submittedName>
</protein>
<dbReference type="EMBL" id="UINC01211499">
    <property type="protein sequence ID" value="SVE35416.1"/>
    <property type="molecule type" value="Genomic_DNA"/>
</dbReference>
<feature type="non-terminal residue" evidence="1">
    <location>
        <position position="36"/>
    </location>
</feature>
<gene>
    <name evidence="1" type="ORF">METZ01_LOCUS488270</name>
</gene>